<dbReference type="NCBIfam" id="TIGR01414">
    <property type="entry name" value="autotrans_barl"/>
    <property type="match status" value="1"/>
</dbReference>
<dbReference type="Gene3D" id="2.40.128.130">
    <property type="entry name" value="Autotransporter beta-domain"/>
    <property type="match status" value="1"/>
</dbReference>
<evidence type="ECO:0000256" key="1">
    <source>
        <dbReference type="SAM" id="SignalP"/>
    </source>
</evidence>
<dbReference type="SUPFAM" id="SSF103515">
    <property type="entry name" value="Autotransporter"/>
    <property type="match status" value="1"/>
</dbReference>
<dbReference type="InterPro" id="IPR005546">
    <property type="entry name" value="Autotransporte_beta"/>
</dbReference>
<dbReference type="PROSITE" id="PS51208">
    <property type="entry name" value="AUTOTRANSPORTER"/>
    <property type="match status" value="1"/>
</dbReference>
<sequence>MTFLHSSVGRFVLTLCCCGLAFPASAGSFNTPPAAGPQQVSGTDQGTIASGSTLDGGASPAIEWNGPATGVLISNLGTITSDESAIASTSAATGTFRVENGGRITSPDDAIRINGTFNSAEDRVTIENRGTISSVNGQAFDAEGAHELGVTIENYGLITSQQSDAIRAGEGAIIQNRGTIEAYANGKSAILIDGTPAGDLFRGSSVYNGFGNQINSSGDAFKVIDAPTSTAVYGISIVNGGVISASGGGNAIDLGELHSPNRYSTSIRNGYSGLIGARDNDAIVGVDGLVITNNGRIYANYNSGSPDTHDVAAIEIDGGTVGRPATITVINVREDGDTIPEISAIISGANDGIRALGADDTVIVENRGLIRGLNGAGIRSNGNAVVVNYENIQGHNDAGVSARNATITNRSNITGRTDPGAAAGDGDGVKIFQMGTIDNYGSIVGLGSTGNTSEGVNIGGGSVVNRQSAVISGANNGIVGDDGMGGDAYAALSISNMGAIRGLDGVGIRYVNSGADPTKNLTVINRSVISGTTYAVQMGNGGDLFVAAGRVEGIVDAEGGYDTLQIALDASPANFEMGLVGDAATYRNFERITTAARSLSLFGTSTFGGEVVMDQGHLELRNAVLTNATLSISGSATTAGLLTGAGTMGALNTSGRTILSPGIVNAPTPGQNTTYGTFTVVNDAHIGGIYRVDVDTATGASDHIVVGGTTTIAADSVVQARGGPFTWGQRFTILSSDGGIDGSFSRLAVDNPGQYAGFLFVAPMLTQDENNVYLGLGRNGVAFSSYAFTLNQISVASALERIGAGGKADTSALYAAFVTQTVADRPALALAQLSGDVHATLPGVIAGENMLVNDILLSRLRQLGYQRSGASAALGFGGPAALSYADPAAPASGAFTGLKAPAAGPVYAIWAQSFGQWLDAGGDGNATPAETTVAGMLIGTDVTLANYSFGLAAGYSSASTSADPASANSETWRIAAYGATSFDALRLRAGATYGWSSIDTSRFVALTGESPRASYSGTAGNLFAEAGYGWTFGPVALEPFAAIGWTSVDLGSFFETNAPVAGLASTGTSFDTLYSTLGMRFASSIALGGGVTATPHASAGWRHAFGDVTPEAVLTFVNTGTAFGVDGLAVAEDSLVVAAGLDLAFGRGVTVGLSYEGMTGDGTSYNAGKASLAMRF</sequence>
<evidence type="ECO:0000259" key="2">
    <source>
        <dbReference type="PROSITE" id="PS51208"/>
    </source>
</evidence>
<dbReference type="SMART" id="SM00869">
    <property type="entry name" value="Autotransporter"/>
    <property type="match status" value="1"/>
</dbReference>
<dbReference type="InterPro" id="IPR006315">
    <property type="entry name" value="OM_autotransptr_brl_dom"/>
</dbReference>
<dbReference type="Proteomes" id="UP000596427">
    <property type="component" value="Chromosome"/>
</dbReference>
<accession>A0A974SI40</accession>
<organism evidence="3 4">
    <name type="scientific">Xanthobacter dioxanivorans</name>
    <dbReference type="NCBI Taxonomy" id="2528964"/>
    <lineage>
        <taxon>Bacteria</taxon>
        <taxon>Pseudomonadati</taxon>
        <taxon>Pseudomonadota</taxon>
        <taxon>Alphaproteobacteria</taxon>
        <taxon>Hyphomicrobiales</taxon>
        <taxon>Xanthobacteraceae</taxon>
        <taxon>Xanthobacter</taxon>
    </lineage>
</organism>
<gene>
    <name evidence="3" type="ORF">EZH22_23950</name>
</gene>
<keyword evidence="4" id="KW-1185">Reference proteome</keyword>
<dbReference type="Pfam" id="PF03797">
    <property type="entry name" value="Autotransporter"/>
    <property type="match status" value="1"/>
</dbReference>
<feature type="domain" description="Autotransporter" evidence="2">
    <location>
        <begin position="902"/>
        <end position="1176"/>
    </location>
</feature>
<dbReference type="InterPro" id="IPR036709">
    <property type="entry name" value="Autotransporte_beta_dom_sf"/>
</dbReference>
<dbReference type="AlphaFoldDB" id="A0A974SI40"/>
<protein>
    <submittedName>
        <fullName evidence="3">Autotransporter domain-containing protein</fullName>
    </submittedName>
</protein>
<dbReference type="RefSeq" id="WP_203192895.1">
    <property type="nucleotide sequence ID" value="NZ_CP063362.1"/>
</dbReference>
<dbReference type="KEGG" id="xdi:EZH22_23950"/>
<dbReference type="EMBL" id="CP063362">
    <property type="protein sequence ID" value="QRG06022.1"/>
    <property type="molecule type" value="Genomic_DNA"/>
</dbReference>
<evidence type="ECO:0000313" key="3">
    <source>
        <dbReference type="EMBL" id="QRG06022.1"/>
    </source>
</evidence>
<feature type="signal peptide" evidence="1">
    <location>
        <begin position="1"/>
        <end position="26"/>
    </location>
</feature>
<dbReference type="GO" id="GO:0019867">
    <property type="term" value="C:outer membrane"/>
    <property type="evidence" value="ECO:0007669"/>
    <property type="project" value="InterPro"/>
</dbReference>
<name>A0A974SI40_9HYPH</name>
<reference evidence="3 4" key="1">
    <citation type="submission" date="2020-10" db="EMBL/GenBank/DDBJ databases">
        <title>Degradation of 1,4-Dioxane by Xanthobacter sp. YN2, via a Novel Group-2 Soluble Di-Iron Monooxygenase.</title>
        <authorList>
            <person name="Ma F."/>
            <person name="Wang Y."/>
            <person name="Yang J."/>
            <person name="Guo H."/>
            <person name="Su D."/>
            <person name="Yu L."/>
        </authorList>
    </citation>
    <scope>NUCLEOTIDE SEQUENCE [LARGE SCALE GENOMIC DNA]</scope>
    <source>
        <strain evidence="3 4">YN2</strain>
    </source>
</reference>
<proteinExistence type="predicted"/>
<feature type="chain" id="PRO_5037800497" evidence="1">
    <location>
        <begin position="27"/>
        <end position="1176"/>
    </location>
</feature>
<evidence type="ECO:0000313" key="4">
    <source>
        <dbReference type="Proteomes" id="UP000596427"/>
    </source>
</evidence>
<keyword evidence="1" id="KW-0732">Signal</keyword>